<protein>
    <submittedName>
        <fullName evidence="2">Uncharacterized protein</fullName>
    </submittedName>
</protein>
<proteinExistence type="predicted"/>
<dbReference type="Proteomes" id="UP001500689">
    <property type="component" value="Unassembled WGS sequence"/>
</dbReference>
<sequence>MVKTAIVATAVALLGMSDMTASAAEIPAPPKCEPHTQFGSVGFETVQWEYLGSEHGEYVYRYHFNSWSPGTVTCSPTA</sequence>
<name>A0ABP6VG74_9PSEU</name>
<organism evidence="2 3">
    <name type="scientific">Amycolatopsis ultiminotia</name>
    <dbReference type="NCBI Taxonomy" id="543629"/>
    <lineage>
        <taxon>Bacteria</taxon>
        <taxon>Bacillati</taxon>
        <taxon>Actinomycetota</taxon>
        <taxon>Actinomycetes</taxon>
        <taxon>Pseudonocardiales</taxon>
        <taxon>Pseudonocardiaceae</taxon>
        <taxon>Amycolatopsis</taxon>
    </lineage>
</organism>
<reference evidence="3" key="1">
    <citation type="journal article" date="2019" name="Int. J. Syst. Evol. Microbiol.">
        <title>The Global Catalogue of Microorganisms (GCM) 10K type strain sequencing project: providing services to taxonomists for standard genome sequencing and annotation.</title>
        <authorList>
            <consortium name="The Broad Institute Genomics Platform"/>
            <consortium name="The Broad Institute Genome Sequencing Center for Infectious Disease"/>
            <person name="Wu L."/>
            <person name="Ma J."/>
        </authorList>
    </citation>
    <scope>NUCLEOTIDE SEQUENCE [LARGE SCALE GENOMIC DNA]</scope>
    <source>
        <strain evidence="3">JCM 16898</strain>
    </source>
</reference>
<dbReference type="EMBL" id="BAAAZN010000003">
    <property type="protein sequence ID" value="GAA3535308.1"/>
    <property type="molecule type" value="Genomic_DNA"/>
</dbReference>
<keyword evidence="3" id="KW-1185">Reference proteome</keyword>
<evidence type="ECO:0000313" key="3">
    <source>
        <dbReference type="Proteomes" id="UP001500689"/>
    </source>
</evidence>
<dbReference type="RefSeq" id="WP_344857554.1">
    <property type="nucleotide sequence ID" value="NZ_BAAAZN010000003.1"/>
</dbReference>
<accession>A0ABP6VG74</accession>
<gene>
    <name evidence="2" type="ORF">GCM10022222_18640</name>
</gene>
<keyword evidence="1" id="KW-0732">Signal</keyword>
<evidence type="ECO:0000313" key="2">
    <source>
        <dbReference type="EMBL" id="GAA3535308.1"/>
    </source>
</evidence>
<evidence type="ECO:0000256" key="1">
    <source>
        <dbReference type="SAM" id="SignalP"/>
    </source>
</evidence>
<feature type="chain" id="PRO_5045236917" evidence="1">
    <location>
        <begin position="24"/>
        <end position="78"/>
    </location>
</feature>
<feature type="signal peptide" evidence="1">
    <location>
        <begin position="1"/>
        <end position="23"/>
    </location>
</feature>
<comment type="caution">
    <text evidence="2">The sequence shown here is derived from an EMBL/GenBank/DDBJ whole genome shotgun (WGS) entry which is preliminary data.</text>
</comment>